<proteinExistence type="predicted"/>
<dbReference type="GO" id="GO:0005975">
    <property type="term" value="P:carbohydrate metabolic process"/>
    <property type="evidence" value="ECO:0007669"/>
    <property type="project" value="InterPro"/>
</dbReference>
<evidence type="ECO:0008006" key="2">
    <source>
        <dbReference type="Google" id="ProtNLM"/>
    </source>
</evidence>
<dbReference type="SUPFAM" id="SSF51569">
    <property type="entry name" value="Aldolase"/>
    <property type="match status" value="1"/>
</dbReference>
<dbReference type="PANTHER" id="PTHR30304:SF0">
    <property type="entry name" value="D-TAGATOSE-1,6-BISPHOSPHATE ALDOLASE SUBUNIT GATY-RELATED"/>
    <property type="match status" value="1"/>
</dbReference>
<dbReference type="InterPro" id="IPR050246">
    <property type="entry name" value="Class_II_FBP_aldolase"/>
</dbReference>
<dbReference type="Gene3D" id="3.20.20.70">
    <property type="entry name" value="Aldolase class I"/>
    <property type="match status" value="1"/>
</dbReference>
<protein>
    <recommendedName>
        <fullName evidence="2">Fructose-bisphosphate aldolase</fullName>
    </recommendedName>
</protein>
<organism evidence="1">
    <name type="scientific">marine sediment metagenome</name>
    <dbReference type="NCBI Taxonomy" id="412755"/>
    <lineage>
        <taxon>unclassified sequences</taxon>
        <taxon>metagenomes</taxon>
        <taxon>ecological metagenomes</taxon>
    </lineage>
</organism>
<name>X1IK98_9ZZZZ</name>
<feature type="non-terminal residue" evidence="1">
    <location>
        <position position="165"/>
    </location>
</feature>
<sequence>MKYIPMLELMKKAKCGGYAVPAFACWNAEIISVVLRTGQEMNSPVIIMGAPVDLDEIEPEEYGKVAYAVAEQYDVPAALLLDHGDTMERVKRCIDSGFTSIMLDYSTRPYAENVTALREVVKLAKDRGVTVEGEIGTVGQVDGITTEGTHANALTDPDEAREYVK</sequence>
<dbReference type="EMBL" id="BARU01043578">
    <property type="protein sequence ID" value="GAH82851.1"/>
    <property type="molecule type" value="Genomic_DNA"/>
</dbReference>
<dbReference type="Pfam" id="PF01116">
    <property type="entry name" value="F_bP_aldolase"/>
    <property type="match status" value="1"/>
</dbReference>
<dbReference type="InterPro" id="IPR000771">
    <property type="entry name" value="FBA_II"/>
</dbReference>
<dbReference type="GO" id="GO:0008270">
    <property type="term" value="F:zinc ion binding"/>
    <property type="evidence" value="ECO:0007669"/>
    <property type="project" value="InterPro"/>
</dbReference>
<comment type="caution">
    <text evidence="1">The sequence shown here is derived from an EMBL/GenBank/DDBJ whole genome shotgun (WGS) entry which is preliminary data.</text>
</comment>
<dbReference type="InterPro" id="IPR013785">
    <property type="entry name" value="Aldolase_TIM"/>
</dbReference>
<dbReference type="AlphaFoldDB" id="X1IK98"/>
<evidence type="ECO:0000313" key="1">
    <source>
        <dbReference type="EMBL" id="GAH82851.1"/>
    </source>
</evidence>
<dbReference type="GO" id="GO:0016832">
    <property type="term" value="F:aldehyde-lyase activity"/>
    <property type="evidence" value="ECO:0007669"/>
    <property type="project" value="InterPro"/>
</dbReference>
<gene>
    <name evidence="1" type="ORF">S03H2_66697</name>
</gene>
<dbReference type="PANTHER" id="PTHR30304">
    <property type="entry name" value="D-TAGATOSE-1,6-BISPHOSPHATE ALDOLASE"/>
    <property type="match status" value="1"/>
</dbReference>
<accession>X1IK98</accession>
<reference evidence="1" key="1">
    <citation type="journal article" date="2014" name="Front. Microbiol.">
        <title>High frequency of phylogenetically diverse reductive dehalogenase-homologous genes in deep subseafloor sedimentary metagenomes.</title>
        <authorList>
            <person name="Kawai M."/>
            <person name="Futagami T."/>
            <person name="Toyoda A."/>
            <person name="Takaki Y."/>
            <person name="Nishi S."/>
            <person name="Hori S."/>
            <person name="Arai W."/>
            <person name="Tsubouchi T."/>
            <person name="Morono Y."/>
            <person name="Uchiyama I."/>
            <person name="Ito T."/>
            <person name="Fujiyama A."/>
            <person name="Inagaki F."/>
            <person name="Takami H."/>
        </authorList>
    </citation>
    <scope>NUCLEOTIDE SEQUENCE</scope>
    <source>
        <strain evidence="1">Expedition CK06-06</strain>
    </source>
</reference>